<accession>A0A8S3SG15</accession>
<evidence type="ECO:0000313" key="1">
    <source>
        <dbReference type="EMBL" id="CAG2218776.1"/>
    </source>
</evidence>
<dbReference type="Proteomes" id="UP000683360">
    <property type="component" value="Unassembled WGS sequence"/>
</dbReference>
<name>A0A8S3SG15_MYTED</name>
<dbReference type="PANTHER" id="PTHR33050:SF8">
    <property type="entry name" value="REVERSE TRANSCRIPTASE DOMAIN-CONTAINING PROTEIN"/>
    <property type="match status" value="1"/>
</dbReference>
<protein>
    <recommendedName>
        <fullName evidence="3">Reverse transcriptase domain-containing protein</fullName>
    </recommendedName>
</protein>
<evidence type="ECO:0000313" key="2">
    <source>
        <dbReference type="Proteomes" id="UP000683360"/>
    </source>
</evidence>
<dbReference type="InterPro" id="IPR052055">
    <property type="entry name" value="Hepadnavirus_pol/RT"/>
</dbReference>
<sequence length="428" mass="48743">MARLPQGTIVILCIVIRPQGTIYYCAWSGFPQGTMVLLYMVRLLQGTIVLLCKSQVTSGNNYTTVPGQFTSGTIVLLCSRFPQGIIVLMCMVRLPQGTTVQLCVYGYNVYHAGTLFSGFQQSLIHFNQNLNKGTNTDSSGFNLQQWYKAQSSTTNHMDQVPSIPIFQTGLQQDLINPSATVQQLDARDSSTQHGFQGVRSDSFSNVDIISSTLTWHLSTQNYNILNILHLLDDFLTIDSPSADGERTMVIMMMIFKKRNIPVASHKTIGPVKCLEYLGIILDTEKMEARLPTNKVERICEFISKIYRKRKCTKRELLQLLGHLNFASRVILPGRTFVSYLVNLSCTVNDLHHYVYLSKECRTDLDFWLRFLSNWNGVNMFYNKDYISSFDMELFTDSSPTKGFGGYHIEKWFYSSWSGNLELPDEKKY</sequence>
<comment type="caution">
    <text evidence="1">The sequence shown here is derived from an EMBL/GenBank/DDBJ whole genome shotgun (WGS) entry which is preliminary data.</text>
</comment>
<dbReference type="InterPro" id="IPR043502">
    <property type="entry name" value="DNA/RNA_pol_sf"/>
</dbReference>
<dbReference type="AlphaFoldDB" id="A0A8S3SG15"/>
<dbReference type="OrthoDB" id="10058284at2759"/>
<evidence type="ECO:0008006" key="3">
    <source>
        <dbReference type="Google" id="ProtNLM"/>
    </source>
</evidence>
<dbReference type="SUPFAM" id="SSF56672">
    <property type="entry name" value="DNA/RNA polymerases"/>
    <property type="match status" value="1"/>
</dbReference>
<organism evidence="1 2">
    <name type="scientific">Mytilus edulis</name>
    <name type="common">Blue mussel</name>
    <dbReference type="NCBI Taxonomy" id="6550"/>
    <lineage>
        <taxon>Eukaryota</taxon>
        <taxon>Metazoa</taxon>
        <taxon>Spiralia</taxon>
        <taxon>Lophotrochozoa</taxon>
        <taxon>Mollusca</taxon>
        <taxon>Bivalvia</taxon>
        <taxon>Autobranchia</taxon>
        <taxon>Pteriomorphia</taxon>
        <taxon>Mytilida</taxon>
        <taxon>Mytiloidea</taxon>
        <taxon>Mytilidae</taxon>
        <taxon>Mytilinae</taxon>
        <taxon>Mytilus</taxon>
    </lineage>
</organism>
<keyword evidence="2" id="KW-1185">Reference proteome</keyword>
<dbReference type="EMBL" id="CAJPWZ010001610">
    <property type="protein sequence ID" value="CAG2218776.1"/>
    <property type="molecule type" value="Genomic_DNA"/>
</dbReference>
<dbReference type="PANTHER" id="PTHR33050">
    <property type="entry name" value="REVERSE TRANSCRIPTASE DOMAIN-CONTAINING PROTEIN"/>
    <property type="match status" value="1"/>
</dbReference>
<gene>
    <name evidence="1" type="ORF">MEDL_32369</name>
</gene>
<proteinExistence type="predicted"/>
<reference evidence="1" key="1">
    <citation type="submission" date="2021-03" db="EMBL/GenBank/DDBJ databases">
        <authorList>
            <person name="Bekaert M."/>
        </authorList>
    </citation>
    <scope>NUCLEOTIDE SEQUENCE</scope>
</reference>